<dbReference type="SMART" id="SM00248">
    <property type="entry name" value="ANK"/>
    <property type="match status" value="21"/>
</dbReference>
<dbReference type="PANTHER" id="PTHR24123:SF33">
    <property type="entry name" value="PROTEIN HOS4"/>
    <property type="match status" value="1"/>
</dbReference>
<dbReference type="Pfam" id="PF12796">
    <property type="entry name" value="Ank_2"/>
    <property type="match status" value="5"/>
</dbReference>
<accession>A0AAE8SUQ4</accession>
<feature type="repeat" description="ANK" evidence="3">
    <location>
        <begin position="1175"/>
        <end position="1207"/>
    </location>
</feature>
<feature type="repeat" description="ANK" evidence="3">
    <location>
        <begin position="809"/>
        <end position="840"/>
    </location>
</feature>
<feature type="region of interest" description="Disordered" evidence="4">
    <location>
        <begin position="1200"/>
        <end position="1225"/>
    </location>
</feature>
<evidence type="ECO:0000259" key="5">
    <source>
        <dbReference type="Pfam" id="PF24883"/>
    </source>
</evidence>
<reference evidence="6" key="1">
    <citation type="submission" date="2018-03" db="EMBL/GenBank/DDBJ databases">
        <authorList>
            <person name="Guldener U."/>
        </authorList>
    </citation>
    <scope>NUCLEOTIDE SEQUENCE</scope>
</reference>
<dbReference type="PROSITE" id="PS50088">
    <property type="entry name" value="ANK_REPEAT"/>
    <property type="match status" value="11"/>
</dbReference>
<comment type="caution">
    <text evidence="6">The sequence shown here is derived from an EMBL/GenBank/DDBJ whole genome shotgun (WGS) entry which is preliminary data.</text>
</comment>
<dbReference type="Gene3D" id="1.25.40.20">
    <property type="entry name" value="Ankyrin repeat-containing domain"/>
    <property type="match status" value="10"/>
</dbReference>
<dbReference type="InterPro" id="IPR056884">
    <property type="entry name" value="NPHP3-like_N"/>
</dbReference>
<dbReference type="InterPro" id="IPR002110">
    <property type="entry name" value="Ankyrin_rpt"/>
</dbReference>
<proteinExistence type="predicted"/>
<feature type="repeat" description="ANK" evidence="3">
    <location>
        <begin position="1938"/>
        <end position="1979"/>
    </location>
</feature>
<organism evidence="6 7">
    <name type="scientific">Cephalotrichum gorgonifer</name>
    <dbReference type="NCBI Taxonomy" id="2041049"/>
    <lineage>
        <taxon>Eukaryota</taxon>
        <taxon>Fungi</taxon>
        <taxon>Dikarya</taxon>
        <taxon>Ascomycota</taxon>
        <taxon>Pezizomycotina</taxon>
        <taxon>Sordariomycetes</taxon>
        <taxon>Hypocreomycetidae</taxon>
        <taxon>Microascales</taxon>
        <taxon>Microascaceae</taxon>
        <taxon>Cephalotrichum</taxon>
    </lineage>
</organism>
<dbReference type="InterPro" id="IPR027417">
    <property type="entry name" value="P-loop_NTPase"/>
</dbReference>
<gene>
    <name evidence="6" type="ORF">DNG_04609</name>
</gene>
<dbReference type="PRINTS" id="PR01415">
    <property type="entry name" value="ANKYRIN"/>
</dbReference>
<feature type="repeat" description="ANK" evidence="3">
    <location>
        <begin position="940"/>
        <end position="973"/>
    </location>
</feature>
<dbReference type="PROSITE" id="PS50297">
    <property type="entry name" value="ANK_REP_REGION"/>
    <property type="match status" value="9"/>
</dbReference>
<feature type="repeat" description="ANK" evidence="3">
    <location>
        <begin position="713"/>
        <end position="745"/>
    </location>
</feature>
<dbReference type="SUPFAM" id="SSF48403">
    <property type="entry name" value="Ankyrin repeat"/>
    <property type="match status" value="4"/>
</dbReference>
<keyword evidence="1" id="KW-0677">Repeat</keyword>
<dbReference type="InterPro" id="IPR036770">
    <property type="entry name" value="Ankyrin_rpt-contain_sf"/>
</dbReference>
<feature type="repeat" description="ANK" evidence="3">
    <location>
        <begin position="905"/>
        <end position="939"/>
    </location>
</feature>
<feature type="repeat" description="ANK" evidence="3">
    <location>
        <begin position="604"/>
        <end position="636"/>
    </location>
</feature>
<dbReference type="InterPro" id="IPR051165">
    <property type="entry name" value="Multifunctional_ANK_Repeat"/>
</dbReference>
<evidence type="ECO:0000256" key="4">
    <source>
        <dbReference type="SAM" id="MobiDB-lite"/>
    </source>
</evidence>
<feature type="repeat" description="ANK" evidence="3">
    <location>
        <begin position="1238"/>
        <end position="1266"/>
    </location>
</feature>
<feature type="repeat" description="ANK" evidence="3">
    <location>
        <begin position="1616"/>
        <end position="1651"/>
    </location>
</feature>
<dbReference type="EMBL" id="ONZQ02000005">
    <property type="protein sequence ID" value="SPO01936.1"/>
    <property type="molecule type" value="Genomic_DNA"/>
</dbReference>
<evidence type="ECO:0000313" key="7">
    <source>
        <dbReference type="Proteomes" id="UP001187682"/>
    </source>
</evidence>
<evidence type="ECO:0000256" key="3">
    <source>
        <dbReference type="PROSITE-ProRule" id="PRU00023"/>
    </source>
</evidence>
<feature type="region of interest" description="Disordered" evidence="4">
    <location>
        <begin position="1280"/>
        <end position="1309"/>
    </location>
</feature>
<feature type="repeat" description="ANK" evidence="3">
    <location>
        <begin position="1143"/>
        <end position="1174"/>
    </location>
</feature>
<feature type="repeat" description="ANK" evidence="3">
    <location>
        <begin position="570"/>
        <end position="602"/>
    </location>
</feature>
<evidence type="ECO:0000313" key="6">
    <source>
        <dbReference type="EMBL" id="SPO01936.1"/>
    </source>
</evidence>
<dbReference type="Pfam" id="PF24883">
    <property type="entry name" value="NPHP3_N"/>
    <property type="match status" value="1"/>
</dbReference>
<feature type="domain" description="Nephrocystin 3-like N-terminal" evidence="5">
    <location>
        <begin position="63"/>
        <end position="225"/>
    </location>
</feature>
<keyword evidence="2 3" id="KW-0040">ANK repeat</keyword>
<dbReference type="PANTHER" id="PTHR24123">
    <property type="entry name" value="ANKYRIN REPEAT-CONTAINING"/>
    <property type="match status" value="1"/>
</dbReference>
<sequence length="2138" mass="234657">MSLTDSDVDAVVIDRDDISNYNPDQILPLKPEEIQKIRSWLQPTSYDIAGGEYRKHLASHVAGTGAWLTSSDTYQEWLTGTEHGLLWLRGIPGSGKSVIAANLVNEITKANPGSPVLFFFFRQIIDANHEPAALLRDWMDQLLRYSPPLQEKLLKYVKQPRAINSLSLEDMWKDLRMAFAGLPGKVFCVGDALDEMDSGHESFLQALGSLGQWRPETVKVLITSRPVPAVEVPLRNIPCLRLRLEESLVDVDISTYVQSTLSSSAIPQQSGKVIADAVPGRANGLFLYAKLAMDAFLEPGADVATVLTQLPADLNVLYTDLLEEHARRSGVAPDMQHLILQSVTHATRPLRLLELAEMIKFCGPNGSTRDLKAAKDLIRAACGPLLEILPDETVSVIHHSFTEYLKGTTRADDGTGYPVLKPGPTHAQMSLACLRYLQSGCLSIEHSAESEVSDDSDDESDYRYAQMTCDEEMEMILRLKYPFYDYAKNNWQKHINTSEAAGYDQTIVNDELKKFLELMETKQSRINNGFPEVDGPSKSPTKLHLAAKAGLVSYTKKLLQTVQVDERDFLGRTSLWWAASEGHAATIRVLIAAGANPDQDDEIQGLKPLHEAAEKNHFEAVRVLLEAGVDPLTIKTSEGGGNWCGNAPTSVGHTPLMYACENGHLESVDAFMPFIKDVDTVHRALAWASGKGASKVVARILQYPGVDVNATVRGETPLSRACGVPDLATVELLLRAGADPERDTEFDQGEFNRIMMYPAGTVRPKFSCLHKLCRVGSKGYRYTVDSEVEQGIFNLLVQAGADIHRRTMSGETALHGAARSSAVLTRLLLDAGADVDVVDQAGQTPLHLVEFEGPLAVLVEQGHADLNPRDNSGHTPLLNLLSTFHKETSLKFLGYGPDCNIINNKGDGPLHLALREWSSTPDIVRILLESGADPNLKNRDGLTPILTIHDYHRSGELVNLLLEAGADIDSTDKRGRTLLFNLVSANLPYHSTDSNGDMRDLIARGASTSVRDFSGRTLLHEAVRSQGANWSERERAVVPRIDFILGLGQDISAVDHLGNGILHELALARSNHNPQYAGEGRVIQFWEKLIALGLDLGCRNHAGRTPLHLLCSTFNVRCPNPEDLMPIDFVISRTENIDMTDNDGNTPLHLAAAAGEVYVKKLLDAGADPRAATNQGMTPLHLASRSRNPNVVGLLLDAMRNRQATSPTPRTLEAKSSGEATTPPEPLVGVDAALHPRSSITPLYYACRSGRPETVALLLEAGTRVDTIVLLEACGKFEEEDELWRNPHPSEEDERNGGAVALKADDKSRRVSESRSSSWWRDGLVVDETTRLPEILSMLGAHSGTDLAKPYTLYKIGELAEKAAIAGHDYTAACLEEFQKQCRPSDEVIKKWNREEGFVNPKVFSKYRSSEYVHHCHRQASVQGLRDLESIKSGGRNQDLFHFFMVRRDYHLVEELARLGTVFLPSPDSDSNSNMPLLIKHGFASLVESIGALGAASGLETGYWHAFGDATQPGLWFAKRDISKPQHRGSNPTPFILDAVRSILPNMDVLRLLVERFKVDVNELSYVHKYVDCDDVVVPVDSALHVVASGKSWWHVHQALPYLVQAGTDLDVRDYEGKTPLHRALESNEIYAREAARVLIEAGADVNAVDKKGRTCLGYVKSNVAMTEFLISHGATVTADAIFAAIDSASVSSLRALLSGGVDPNICRDKPTPREDTPSQTNCNTWEQALSDGMDIEDGVEPHEMSALYYATRRLRTPDKAKHKDYRDFEKKLEVIQVLLDRGADPFFKYRRISSDNRSRRAAASRSKVPEGYTELTVLHQLFINGLFVDNFLDIPGLDVNRRDARGLTVLLAACHGTGLDRIIGSHRRSADDVVDEGSTTMFQRLLSLGAELTSRDNSGRNALHIMIRSHHNYAAFEKALAEALALAPELINQPDASGKTPLHNAVSRVAVTPGALADKSKLISVLLSEGADPLAVDGNGDTVLHFLAANLGHAGSCAIFRDFVERGVNVNARNCRRETPLWPYCVRDREDLSRGFSAFPLPFGKAKEGREVVRFSEKDDATPMLVGLGADFFARDGRGRGLLHVAANGSVGRFKELMGLGLDPMLEDDGQRTAIDLAAASGNSDVLALFEKGDGVH</sequence>
<evidence type="ECO:0000256" key="1">
    <source>
        <dbReference type="ARBA" id="ARBA00022737"/>
    </source>
</evidence>
<evidence type="ECO:0000256" key="2">
    <source>
        <dbReference type="ARBA" id="ARBA00023043"/>
    </source>
</evidence>
<name>A0AAE8SUQ4_9PEZI</name>
<dbReference type="Pfam" id="PF00023">
    <property type="entry name" value="Ank"/>
    <property type="match status" value="3"/>
</dbReference>
<dbReference type="SUPFAM" id="SSF52540">
    <property type="entry name" value="P-loop containing nucleoside triphosphate hydrolases"/>
    <property type="match status" value="1"/>
</dbReference>
<dbReference type="Gene3D" id="3.40.50.300">
    <property type="entry name" value="P-loop containing nucleotide triphosphate hydrolases"/>
    <property type="match status" value="1"/>
</dbReference>
<protein>
    <recommendedName>
        <fullName evidence="5">Nephrocystin 3-like N-terminal domain-containing protein</fullName>
    </recommendedName>
</protein>
<keyword evidence="7" id="KW-1185">Reference proteome</keyword>
<dbReference type="Proteomes" id="UP001187682">
    <property type="component" value="Unassembled WGS sequence"/>
</dbReference>